<dbReference type="EMBL" id="JAVRRT010000018">
    <property type="protein sequence ID" value="KAK5164739.1"/>
    <property type="molecule type" value="Genomic_DNA"/>
</dbReference>
<dbReference type="RefSeq" id="XP_064654935.1">
    <property type="nucleotide sequence ID" value="XM_064806630.1"/>
</dbReference>
<gene>
    <name evidence="8" type="ORF">LTR77_009402</name>
</gene>
<dbReference type="Proteomes" id="UP001337655">
    <property type="component" value="Unassembled WGS sequence"/>
</dbReference>
<evidence type="ECO:0000256" key="5">
    <source>
        <dbReference type="ARBA" id="ARBA00023136"/>
    </source>
</evidence>
<evidence type="ECO:0000256" key="6">
    <source>
        <dbReference type="SAM" id="Phobius"/>
    </source>
</evidence>
<protein>
    <submittedName>
        <fullName evidence="8">Uncharacterized protein</fullName>
    </submittedName>
</protein>
<evidence type="ECO:0000256" key="4">
    <source>
        <dbReference type="ARBA" id="ARBA00022989"/>
    </source>
</evidence>
<evidence type="ECO:0000313" key="9">
    <source>
        <dbReference type="Proteomes" id="UP001337655"/>
    </source>
</evidence>
<dbReference type="PANTHER" id="PTHR45649:SF2">
    <property type="entry name" value="ACID PERMEASE, PUTATIVE-RELATED"/>
    <property type="match status" value="1"/>
</dbReference>
<organism evidence="8 9">
    <name type="scientific">Saxophila tyrrhenica</name>
    <dbReference type="NCBI Taxonomy" id="1690608"/>
    <lineage>
        <taxon>Eukaryota</taxon>
        <taxon>Fungi</taxon>
        <taxon>Dikarya</taxon>
        <taxon>Ascomycota</taxon>
        <taxon>Pezizomycotina</taxon>
        <taxon>Dothideomycetes</taxon>
        <taxon>Dothideomycetidae</taxon>
        <taxon>Mycosphaerellales</taxon>
        <taxon>Extremaceae</taxon>
        <taxon>Saxophila</taxon>
    </lineage>
</organism>
<accession>A0AAV9P0A4</accession>
<reference evidence="8 9" key="1">
    <citation type="submission" date="2023-08" db="EMBL/GenBank/DDBJ databases">
        <title>Black Yeasts Isolated from many extreme environments.</title>
        <authorList>
            <person name="Coleine C."/>
            <person name="Stajich J.E."/>
            <person name="Selbmann L."/>
        </authorList>
    </citation>
    <scope>NUCLEOTIDE SEQUENCE [LARGE SCALE GENOMIC DNA]</scope>
    <source>
        <strain evidence="8 9">CCFEE 5935</strain>
    </source>
</reference>
<dbReference type="GeneID" id="89930734"/>
<feature type="transmembrane region" description="Helical" evidence="6">
    <location>
        <begin position="154"/>
        <end position="174"/>
    </location>
</feature>
<keyword evidence="5 6" id="KW-0472">Membrane</keyword>
<dbReference type="AlphaFoldDB" id="A0AAV9P0A4"/>
<evidence type="ECO:0000313" key="8">
    <source>
        <dbReference type="EMBL" id="KAK5164739.1"/>
    </source>
</evidence>
<feature type="chain" id="PRO_5044001451" evidence="7">
    <location>
        <begin position="29"/>
        <end position="258"/>
    </location>
</feature>
<feature type="transmembrane region" description="Helical" evidence="6">
    <location>
        <begin position="92"/>
        <end position="110"/>
    </location>
</feature>
<evidence type="ECO:0000256" key="7">
    <source>
        <dbReference type="SAM" id="SignalP"/>
    </source>
</evidence>
<dbReference type="PANTHER" id="PTHR45649">
    <property type="entry name" value="AMINO-ACID PERMEASE BAT1"/>
    <property type="match status" value="1"/>
</dbReference>
<feature type="transmembrane region" description="Helical" evidence="6">
    <location>
        <begin position="116"/>
        <end position="134"/>
    </location>
</feature>
<evidence type="ECO:0000256" key="3">
    <source>
        <dbReference type="ARBA" id="ARBA00022692"/>
    </source>
</evidence>
<dbReference type="GO" id="GO:0022857">
    <property type="term" value="F:transmembrane transporter activity"/>
    <property type="evidence" value="ECO:0007669"/>
    <property type="project" value="UniProtKB-ARBA"/>
</dbReference>
<keyword evidence="3 6" id="KW-0812">Transmembrane</keyword>
<keyword evidence="9" id="KW-1185">Reference proteome</keyword>
<comment type="subcellular location">
    <subcellularLocation>
        <location evidence="1">Membrane</location>
        <topology evidence="1">Multi-pass membrane protein</topology>
    </subcellularLocation>
</comment>
<comment type="caution">
    <text evidence="8">The sequence shown here is derived from an EMBL/GenBank/DDBJ whole genome shotgun (WGS) entry which is preliminary data.</text>
</comment>
<name>A0AAV9P0A4_9PEZI</name>
<feature type="transmembrane region" description="Helical" evidence="6">
    <location>
        <begin position="201"/>
        <end position="220"/>
    </location>
</feature>
<evidence type="ECO:0000256" key="1">
    <source>
        <dbReference type="ARBA" id="ARBA00004141"/>
    </source>
</evidence>
<proteinExistence type="predicted"/>
<keyword evidence="7" id="KW-0732">Signal</keyword>
<sequence>MVAAAGINFSIGFVLLVLILFRVGDVQAAIGAPTGQPYIAILLDATGSVDGTSILIAYIIVALIFCSTNVVTTSSRQLFSFEVCRSPDGFRGCQTGILLSLILIGSSTAFNNIASLFGVALMGSYIVSISTLVYQRLKGGNLPRTRFSLGRVGIYVNLVSIAFDAFVFVVVRTFPWFVTLDADLCCSKTFFPPAPDPDPASMNWACLIFGAAVIFALGFYRLSSYTAPVESVRPEEDLVQVNVENEGSEKGIARVHDC</sequence>
<dbReference type="GO" id="GO:0016020">
    <property type="term" value="C:membrane"/>
    <property type="evidence" value="ECO:0007669"/>
    <property type="project" value="UniProtKB-SubCell"/>
</dbReference>
<feature type="signal peptide" evidence="7">
    <location>
        <begin position="1"/>
        <end position="28"/>
    </location>
</feature>
<evidence type="ECO:0000256" key="2">
    <source>
        <dbReference type="ARBA" id="ARBA00022448"/>
    </source>
</evidence>
<keyword evidence="2" id="KW-0813">Transport</keyword>
<feature type="transmembrane region" description="Helical" evidence="6">
    <location>
        <begin position="52"/>
        <end position="71"/>
    </location>
</feature>
<keyword evidence="4 6" id="KW-1133">Transmembrane helix</keyword>